<proteinExistence type="predicted"/>
<sequence>MPPSQQPNSPTTKTNEGTNTKTVPKPTKNAGRTLNSVVIKPLKDEQPSTAQSLNRPRRRPTPMPTSIDIKRPRINPPRTPTPEIEIQDDQIESNSSLPPTLCHNLIPKESEEAHKHSQDLTRETTNRSNNSRSKNHQSSICPEAINHFLSRGRTRSKSQSREPRQSRQPRYTPRINHRRRQDREHRPDSPRASRHDQPRRSSQDRNHTMPAQRGIFIPEDKAQELIRLARRTLAILDTYR</sequence>
<keyword evidence="3" id="KW-1185">Reference proteome</keyword>
<protein>
    <submittedName>
        <fullName evidence="2">Uncharacterized protein</fullName>
    </submittedName>
</protein>
<organism evidence="2 3">
    <name type="scientific">Ditylenchus destructor</name>
    <dbReference type="NCBI Taxonomy" id="166010"/>
    <lineage>
        <taxon>Eukaryota</taxon>
        <taxon>Metazoa</taxon>
        <taxon>Ecdysozoa</taxon>
        <taxon>Nematoda</taxon>
        <taxon>Chromadorea</taxon>
        <taxon>Rhabditida</taxon>
        <taxon>Tylenchina</taxon>
        <taxon>Tylenchomorpha</taxon>
        <taxon>Sphaerularioidea</taxon>
        <taxon>Anguinidae</taxon>
        <taxon>Anguininae</taxon>
        <taxon>Ditylenchus</taxon>
    </lineage>
</organism>
<feature type="compositionally biased region" description="Polar residues" evidence="1">
    <location>
        <begin position="1"/>
        <end position="10"/>
    </location>
</feature>
<feature type="compositionally biased region" description="Basic and acidic residues" evidence="1">
    <location>
        <begin position="106"/>
        <end position="125"/>
    </location>
</feature>
<accession>A0AAD4QUV2</accession>
<reference evidence="2" key="1">
    <citation type="submission" date="2022-01" db="EMBL/GenBank/DDBJ databases">
        <title>Genome Sequence Resource for Two Populations of Ditylenchus destructor, the Migratory Endoparasitic Phytonematode.</title>
        <authorList>
            <person name="Zhang H."/>
            <person name="Lin R."/>
            <person name="Xie B."/>
        </authorList>
    </citation>
    <scope>NUCLEOTIDE SEQUENCE</scope>
    <source>
        <strain evidence="2">BazhouSP</strain>
    </source>
</reference>
<dbReference type="Proteomes" id="UP001201812">
    <property type="component" value="Unassembled WGS sequence"/>
</dbReference>
<feature type="compositionally biased region" description="Basic and acidic residues" evidence="1">
    <location>
        <begin position="181"/>
        <end position="207"/>
    </location>
</feature>
<dbReference type="EMBL" id="JAKKPZ010001115">
    <property type="protein sequence ID" value="KAI1690664.1"/>
    <property type="molecule type" value="Genomic_DNA"/>
</dbReference>
<gene>
    <name evidence="2" type="ORF">DdX_22351</name>
</gene>
<evidence type="ECO:0000313" key="2">
    <source>
        <dbReference type="EMBL" id="KAI1690664.1"/>
    </source>
</evidence>
<evidence type="ECO:0000313" key="3">
    <source>
        <dbReference type="Proteomes" id="UP001201812"/>
    </source>
</evidence>
<dbReference type="AlphaFoldDB" id="A0AAD4QUV2"/>
<name>A0AAD4QUV2_9BILA</name>
<comment type="caution">
    <text evidence="2">The sequence shown here is derived from an EMBL/GenBank/DDBJ whole genome shotgun (WGS) entry which is preliminary data.</text>
</comment>
<feature type="region of interest" description="Disordered" evidence="1">
    <location>
        <begin position="1"/>
        <end position="215"/>
    </location>
</feature>
<evidence type="ECO:0000256" key="1">
    <source>
        <dbReference type="SAM" id="MobiDB-lite"/>
    </source>
</evidence>
<feature type="compositionally biased region" description="Low complexity" evidence="1">
    <location>
        <begin position="11"/>
        <end position="29"/>
    </location>
</feature>